<evidence type="ECO:0000256" key="7">
    <source>
        <dbReference type="ARBA" id="ARBA00022989"/>
    </source>
</evidence>
<evidence type="ECO:0000256" key="2">
    <source>
        <dbReference type="ARBA" id="ARBA00008807"/>
    </source>
</evidence>
<dbReference type="GO" id="GO:0015031">
    <property type="term" value="P:protein transport"/>
    <property type="evidence" value="ECO:0007669"/>
    <property type="project" value="UniProtKB-KW"/>
</dbReference>
<dbReference type="InterPro" id="IPR004648">
    <property type="entry name" value="Oligpept_transpt"/>
</dbReference>
<comment type="similarity">
    <text evidence="2">Belongs to the oligopeptide OPT transporter family.</text>
</comment>
<evidence type="ECO:0000256" key="9">
    <source>
        <dbReference type="SAM" id="Phobius"/>
    </source>
</evidence>
<dbReference type="EMBL" id="CAJVRL010000070">
    <property type="protein sequence ID" value="CAG8956488.1"/>
    <property type="molecule type" value="Genomic_DNA"/>
</dbReference>
<proteinExistence type="inferred from homology"/>
<comment type="subcellular location">
    <subcellularLocation>
        <location evidence="1">Membrane</location>
        <topology evidence="1">Multi-pass membrane protein</topology>
    </subcellularLocation>
</comment>
<dbReference type="PANTHER" id="PTHR22601">
    <property type="entry name" value="ISP4 LIKE PROTEIN"/>
    <property type="match status" value="1"/>
</dbReference>
<feature type="transmembrane region" description="Helical" evidence="9">
    <location>
        <begin position="103"/>
        <end position="122"/>
    </location>
</feature>
<evidence type="ECO:0000256" key="3">
    <source>
        <dbReference type="ARBA" id="ARBA00022448"/>
    </source>
</evidence>
<keyword evidence="7 9" id="KW-1133">Transmembrane helix</keyword>
<evidence type="ECO:0000313" key="10">
    <source>
        <dbReference type="EMBL" id="CAG8956488.1"/>
    </source>
</evidence>
<keyword evidence="11" id="KW-1185">Reference proteome</keyword>
<keyword evidence="8 9" id="KW-0472">Membrane</keyword>
<dbReference type="GO" id="GO:0035673">
    <property type="term" value="F:oligopeptide transmembrane transporter activity"/>
    <property type="evidence" value="ECO:0007669"/>
    <property type="project" value="InterPro"/>
</dbReference>
<dbReference type="AlphaFoldDB" id="A0A9N9L1J7"/>
<evidence type="ECO:0000256" key="6">
    <source>
        <dbReference type="ARBA" id="ARBA00022927"/>
    </source>
</evidence>
<dbReference type="InterPro" id="IPR004813">
    <property type="entry name" value="OPT"/>
</dbReference>
<sequence length="159" mass="18246">MSETSKDRLRAPYSHDVYSSDSLRLGSTINVSLRTTLANDGNAGRMPNPDLKMEKHSTVLFVDEKGEETYEEAVPDDDPLRRDIPWQVRRVISLDDDPNTPVITFRYFFLTVLLIAPGAFLVQLNQFRTTHAPYSIFFVQIASNYLGDWMARYLPAWEV</sequence>
<dbReference type="OrthoDB" id="9986677at2759"/>
<keyword evidence="6" id="KW-0653">Protein transport</keyword>
<gene>
    <name evidence="10" type="ORF">HYFRA_00003874</name>
</gene>
<evidence type="ECO:0000256" key="8">
    <source>
        <dbReference type="ARBA" id="ARBA00023136"/>
    </source>
</evidence>
<keyword evidence="5" id="KW-0571">Peptide transport</keyword>
<organism evidence="10 11">
    <name type="scientific">Hymenoscyphus fraxineus</name>
    <dbReference type="NCBI Taxonomy" id="746836"/>
    <lineage>
        <taxon>Eukaryota</taxon>
        <taxon>Fungi</taxon>
        <taxon>Dikarya</taxon>
        <taxon>Ascomycota</taxon>
        <taxon>Pezizomycotina</taxon>
        <taxon>Leotiomycetes</taxon>
        <taxon>Helotiales</taxon>
        <taxon>Helotiaceae</taxon>
        <taxon>Hymenoscyphus</taxon>
    </lineage>
</organism>
<evidence type="ECO:0000256" key="4">
    <source>
        <dbReference type="ARBA" id="ARBA00022692"/>
    </source>
</evidence>
<accession>A0A9N9L1J7</accession>
<comment type="caution">
    <text evidence="10">The sequence shown here is derived from an EMBL/GenBank/DDBJ whole genome shotgun (WGS) entry which is preliminary data.</text>
</comment>
<evidence type="ECO:0000256" key="1">
    <source>
        <dbReference type="ARBA" id="ARBA00004141"/>
    </source>
</evidence>
<dbReference type="Pfam" id="PF03169">
    <property type="entry name" value="OPT"/>
    <property type="match status" value="1"/>
</dbReference>
<keyword evidence="4 9" id="KW-0812">Transmembrane</keyword>
<protein>
    <submittedName>
        <fullName evidence="10">Uncharacterized protein</fullName>
    </submittedName>
</protein>
<evidence type="ECO:0000313" key="11">
    <source>
        <dbReference type="Proteomes" id="UP000696280"/>
    </source>
</evidence>
<dbReference type="GO" id="GO:0016020">
    <property type="term" value="C:membrane"/>
    <property type="evidence" value="ECO:0007669"/>
    <property type="project" value="UniProtKB-SubCell"/>
</dbReference>
<reference evidence="10" key="1">
    <citation type="submission" date="2021-07" db="EMBL/GenBank/DDBJ databases">
        <authorList>
            <person name="Durling M."/>
        </authorList>
    </citation>
    <scope>NUCLEOTIDE SEQUENCE</scope>
</reference>
<name>A0A9N9L1J7_9HELO</name>
<keyword evidence="3" id="KW-0813">Transport</keyword>
<evidence type="ECO:0000256" key="5">
    <source>
        <dbReference type="ARBA" id="ARBA00022856"/>
    </source>
</evidence>
<dbReference type="Proteomes" id="UP000696280">
    <property type="component" value="Unassembled WGS sequence"/>
</dbReference>